<sequence length="60" mass="6540">MSGFWRGAACGLRPAAYATHTPISSRWTYREGQVAHAAEAAYGAPTLRSRGTPRRSNYAK</sequence>
<comment type="caution">
    <text evidence="1">The sequence shown here is derived from an EMBL/GenBank/DDBJ whole genome shotgun (WGS) entry which is preliminary data.</text>
</comment>
<dbReference type="EMBL" id="MNAD01001625">
    <property type="protein sequence ID" value="OJT03217.1"/>
    <property type="molecule type" value="Genomic_DNA"/>
</dbReference>
<dbReference type="AlphaFoldDB" id="A0A1M2V6P8"/>
<evidence type="ECO:0000313" key="1">
    <source>
        <dbReference type="EMBL" id="OJT03217.1"/>
    </source>
</evidence>
<keyword evidence="2" id="KW-1185">Reference proteome</keyword>
<gene>
    <name evidence="1" type="ORF">TRAPUB_6214</name>
</gene>
<protein>
    <submittedName>
        <fullName evidence="1">Uncharacterized protein</fullName>
    </submittedName>
</protein>
<name>A0A1M2V6P8_TRAPU</name>
<accession>A0A1M2V6P8</accession>
<reference evidence="1 2" key="1">
    <citation type="submission" date="2016-10" db="EMBL/GenBank/DDBJ databases">
        <title>Genome sequence of the basidiomycete white-rot fungus Trametes pubescens.</title>
        <authorList>
            <person name="Makela M.R."/>
            <person name="Granchi Z."/>
            <person name="Peng M."/>
            <person name="De Vries R.P."/>
            <person name="Grigoriev I."/>
            <person name="Riley R."/>
            <person name="Hilden K."/>
        </authorList>
    </citation>
    <scope>NUCLEOTIDE SEQUENCE [LARGE SCALE GENOMIC DNA]</scope>
    <source>
        <strain evidence="1 2">FBCC735</strain>
    </source>
</reference>
<dbReference type="Proteomes" id="UP000184267">
    <property type="component" value="Unassembled WGS sequence"/>
</dbReference>
<organism evidence="1 2">
    <name type="scientific">Trametes pubescens</name>
    <name type="common">White-rot fungus</name>
    <dbReference type="NCBI Taxonomy" id="154538"/>
    <lineage>
        <taxon>Eukaryota</taxon>
        <taxon>Fungi</taxon>
        <taxon>Dikarya</taxon>
        <taxon>Basidiomycota</taxon>
        <taxon>Agaricomycotina</taxon>
        <taxon>Agaricomycetes</taxon>
        <taxon>Polyporales</taxon>
        <taxon>Polyporaceae</taxon>
        <taxon>Trametes</taxon>
    </lineage>
</organism>
<evidence type="ECO:0000313" key="2">
    <source>
        <dbReference type="Proteomes" id="UP000184267"/>
    </source>
</evidence>
<proteinExistence type="predicted"/>